<dbReference type="InterPro" id="IPR012340">
    <property type="entry name" value="NA-bd_OB-fold"/>
</dbReference>
<dbReference type="InterPro" id="IPR033651">
    <property type="entry name" value="PaeLigD_Pol-like"/>
</dbReference>
<dbReference type="CDD" id="cd04862">
    <property type="entry name" value="PaeLigD_Pol_like"/>
    <property type="match status" value="1"/>
</dbReference>
<keyword evidence="3" id="KW-1185">Reference proteome</keyword>
<dbReference type="InterPro" id="IPR014145">
    <property type="entry name" value="LigD_pol_dom"/>
</dbReference>
<dbReference type="GO" id="GO:0016874">
    <property type="term" value="F:ligase activity"/>
    <property type="evidence" value="ECO:0007669"/>
    <property type="project" value="UniProtKB-KW"/>
</dbReference>
<evidence type="ECO:0000259" key="1">
    <source>
        <dbReference type="Pfam" id="PF21686"/>
    </source>
</evidence>
<dbReference type="InterPro" id="IPR052171">
    <property type="entry name" value="NHEJ_LigD"/>
</dbReference>
<sequence length="354" mass="38625">MAASAISFQVMKHCDVAFLRPGLVTEIECRGWTAGAHLRHAAVRGPRENKATREVVQETTAENAKDMPPKCSVALTHADRIYWPEAGITKAKLADYYLKVWPLVAPFIVHRPLALLRCPEGISGACFFQKHAWRGMSKAIRQVDDPKERGDEHYVAIDDLDGLFGLVQGGVLEIHPWGSTLDAWEKPDMVNMDLDPGPDVSWESVIEAAQEVRGRLADMGLTGFVKTTGGKGLHVVAPLKPKTEWPAVKAAMKAIADAMASDSPDRYVATVSKAKRKGKILVDYLRNGRGATAVAPYSPRAREGAPVSMPLTWEELTATIGPAHFTIANIGSRLAQLAADPWKDFRAAQAVLSY</sequence>
<dbReference type="InterPro" id="IPR014143">
    <property type="entry name" value="NHEJ_ligase_prk"/>
</dbReference>
<dbReference type="NCBIfam" id="TIGR02776">
    <property type="entry name" value="NHEJ_ligase_prk"/>
    <property type="match status" value="1"/>
</dbReference>
<dbReference type="Proteomes" id="UP000252582">
    <property type="component" value="Unassembled WGS sequence"/>
</dbReference>
<gene>
    <name evidence="2" type="ORF">DFR48_103192</name>
</gene>
<dbReference type="AlphaFoldDB" id="A0A6I7HQJ5"/>
<dbReference type="EMBL" id="QPIX01000003">
    <property type="protein sequence ID" value="RCW27230.1"/>
    <property type="molecule type" value="Genomic_DNA"/>
</dbReference>
<comment type="caution">
    <text evidence="2">The sequence shown here is derived from an EMBL/GenBank/DDBJ whole genome shotgun (WGS) entry which is preliminary data.</text>
</comment>
<protein>
    <submittedName>
        <fullName evidence="2">DNA ligase D</fullName>
    </submittedName>
</protein>
<accession>A0A6I7HQJ5</accession>
<dbReference type="NCBIfam" id="TIGR02778">
    <property type="entry name" value="ligD_pol"/>
    <property type="match status" value="1"/>
</dbReference>
<name>A0A6I7HQJ5_9HYPH</name>
<evidence type="ECO:0000313" key="3">
    <source>
        <dbReference type="Proteomes" id="UP000252582"/>
    </source>
</evidence>
<dbReference type="Gene3D" id="3.90.920.10">
    <property type="entry name" value="DNA primase, PRIM domain"/>
    <property type="match status" value="1"/>
</dbReference>
<dbReference type="RefSeq" id="WP_342634913.1">
    <property type="nucleotide sequence ID" value="NZ_QPIX01000003.1"/>
</dbReference>
<dbReference type="Pfam" id="PF21686">
    <property type="entry name" value="LigD_Prim-Pol"/>
    <property type="match status" value="1"/>
</dbReference>
<organism evidence="2 3">
    <name type="scientific">Ciceribacter lividus</name>
    <dbReference type="NCBI Taxonomy" id="1197950"/>
    <lineage>
        <taxon>Bacteria</taxon>
        <taxon>Pseudomonadati</taxon>
        <taxon>Pseudomonadota</taxon>
        <taxon>Alphaproteobacteria</taxon>
        <taxon>Hyphomicrobiales</taxon>
        <taxon>Rhizobiaceae</taxon>
        <taxon>Ciceribacter</taxon>
    </lineage>
</organism>
<proteinExistence type="predicted"/>
<feature type="domain" description="DNA ligase D polymerase" evidence="1">
    <location>
        <begin position="89"/>
        <end position="342"/>
    </location>
</feature>
<dbReference type="Gene3D" id="2.40.50.140">
    <property type="entry name" value="Nucleic acid-binding proteins"/>
    <property type="match status" value="1"/>
</dbReference>
<evidence type="ECO:0000313" key="2">
    <source>
        <dbReference type="EMBL" id="RCW27230.1"/>
    </source>
</evidence>
<keyword evidence="2" id="KW-0436">Ligase</keyword>
<dbReference type="PANTHER" id="PTHR42705">
    <property type="entry name" value="BIFUNCTIONAL NON-HOMOLOGOUS END JOINING PROTEIN LIGD"/>
    <property type="match status" value="1"/>
</dbReference>
<reference evidence="2 3" key="1">
    <citation type="submission" date="2018-07" db="EMBL/GenBank/DDBJ databases">
        <title>Genomic Encyclopedia of Type Strains, Phase IV (KMG-IV): sequencing the most valuable type-strain genomes for metagenomic binning, comparative biology and taxonomic classification.</title>
        <authorList>
            <person name="Goeker M."/>
        </authorList>
    </citation>
    <scope>NUCLEOTIDE SEQUENCE [LARGE SCALE GENOMIC DNA]</scope>
    <source>
        <strain evidence="2 3">DSM 25528</strain>
    </source>
</reference>
<dbReference type="PANTHER" id="PTHR42705:SF2">
    <property type="entry name" value="BIFUNCTIONAL NON-HOMOLOGOUS END JOINING PROTEIN LIGD"/>
    <property type="match status" value="1"/>
</dbReference>